<feature type="domain" description="FtsX extracellular" evidence="2">
    <location>
        <begin position="82"/>
        <end position="169"/>
    </location>
</feature>
<dbReference type="Pfam" id="PF18075">
    <property type="entry name" value="FtsX_ECD"/>
    <property type="match status" value="1"/>
</dbReference>
<keyword evidence="1" id="KW-1133">Transmembrane helix</keyword>
<dbReference type="Gene3D" id="3.30.70.3040">
    <property type="match status" value="1"/>
</dbReference>
<dbReference type="RefSeq" id="WP_344502982.1">
    <property type="nucleotide sequence ID" value="NZ_BAAAQD010000006.1"/>
</dbReference>
<dbReference type="InterPro" id="IPR040690">
    <property type="entry name" value="FtsX_ECD"/>
</dbReference>
<keyword evidence="1" id="KW-0472">Membrane</keyword>
<accession>A0ABN2AEB6</accession>
<feature type="transmembrane region" description="Helical" evidence="1">
    <location>
        <begin position="44"/>
        <end position="62"/>
    </location>
</feature>
<gene>
    <name evidence="3" type="ORF">GCM10009827_034980</name>
</gene>
<evidence type="ECO:0000259" key="2">
    <source>
        <dbReference type="Pfam" id="PF18075"/>
    </source>
</evidence>
<name>A0ABN2AEB6_9ACTN</name>
<comment type="caution">
    <text evidence="3">The sequence shown here is derived from an EMBL/GenBank/DDBJ whole genome shotgun (WGS) entry which is preliminary data.</text>
</comment>
<proteinExistence type="predicted"/>
<evidence type="ECO:0000313" key="4">
    <source>
        <dbReference type="Proteomes" id="UP001501470"/>
    </source>
</evidence>
<evidence type="ECO:0000256" key="1">
    <source>
        <dbReference type="SAM" id="Phobius"/>
    </source>
</evidence>
<reference evidence="3 4" key="1">
    <citation type="journal article" date="2019" name="Int. J. Syst. Evol. Microbiol.">
        <title>The Global Catalogue of Microorganisms (GCM) 10K type strain sequencing project: providing services to taxonomists for standard genome sequencing and annotation.</title>
        <authorList>
            <consortium name="The Broad Institute Genomics Platform"/>
            <consortium name="The Broad Institute Genome Sequencing Center for Infectious Disease"/>
            <person name="Wu L."/>
            <person name="Ma J."/>
        </authorList>
    </citation>
    <scope>NUCLEOTIDE SEQUENCE [LARGE SCALE GENOMIC DNA]</scope>
    <source>
        <strain evidence="3 4">JCM 15933</strain>
    </source>
</reference>
<evidence type="ECO:0000313" key="3">
    <source>
        <dbReference type="EMBL" id="GAA1517109.1"/>
    </source>
</evidence>
<keyword evidence="4" id="KW-1185">Reference proteome</keyword>
<dbReference type="EMBL" id="BAAAQD010000006">
    <property type="protein sequence ID" value="GAA1517109.1"/>
    <property type="molecule type" value="Genomic_DNA"/>
</dbReference>
<organism evidence="3 4">
    <name type="scientific">Dactylosporangium maewongense</name>
    <dbReference type="NCBI Taxonomy" id="634393"/>
    <lineage>
        <taxon>Bacteria</taxon>
        <taxon>Bacillati</taxon>
        <taxon>Actinomycetota</taxon>
        <taxon>Actinomycetes</taxon>
        <taxon>Micromonosporales</taxon>
        <taxon>Micromonosporaceae</taxon>
        <taxon>Dactylosporangium</taxon>
    </lineage>
</organism>
<keyword evidence="1" id="KW-0812">Transmembrane</keyword>
<dbReference type="Proteomes" id="UP001501470">
    <property type="component" value="Unassembled WGS sequence"/>
</dbReference>
<sequence>MNQQLHDALRAEYELAHDTIRPDGVAAVHTGAARRRRRHMATGAAILALAVAGAGAVTWRLLPGDGPAQMAAGPGCDRPGHNVAVFLKSDVTEEQTQQLDLALRSSPEVYCLSFETKEQAWEQFKIHFSDAPDLVAATRVDMLPQAFRFRVAKVREADAVEQRIHGLQGYMDYVCSCRTATPTKPR</sequence>
<protein>
    <recommendedName>
        <fullName evidence="2">FtsX extracellular domain-containing protein</fullName>
    </recommendedName>
</protein>